<keyword evidence="3" id="KW-0032">Aminotransferase</keyword>
<keyword evidence="2" id="KW-0663">Pyridoxal phosphate</keyword>
<dbReference type="GO" id="GO:0008483">
    <property type="term" value="F:transaminase activity"/>
    <property type="evidence" value="ECO:0007669"/>
    <property type="project" value="UniProtKB-KW"/>
</dbReference>
<accession>A0A3B0R3G7</accession>
<protein>
    <submittedName>
        <fullName evidence="3">Hypothetical, similar to Glutamate-1-semialdehyde aminotransferase</fullName>
        <ecNumber evidence="3">5.4.3.8</ecNumber>
    </submittedName>
</protein>
<dbReference type="PANTHER" id="PTHR43713">
    <property type="entry name" value="GLUTAMATE-1-SEMIALDEHYDE 2,1-AMINOMUTASE"/>
    <property type="match status" value="1"/>
</dbReference>
<reference evidence="3" key="1">
    <citation type="submission" date="2018-06" db="EMBL/GenBank/DDBJ databases">
        <authorList>
            <person name="Zhirakovskaya E."/>
        </authorList>
    </citation>
    <scope>NUCLEOTIDE SEQUENCE</scope>
</reference>
<dbReference type="EMBL" id="UOED01000016">
    <property type="protein sequence ID" value="VAV86849.1"/>
    <property type="molecule type" value="Genomic_DNA"/>
</dbReference>
<dbReference type="Pfam" id="PF00202">
    <property type="entry name" value="Aminotran_3"/>
    <property type="match status" value="1"/>
</dbReference>
<sequence length="432" mass="46157">MPSPKSAALFERAQKVLPGGVSRNTLLRGDHPLYVSHAKGCVITDVDGVERLDFANNMASHIHGHAFEPIVSAVSTQLAKGSAFTMATEAEILFAEHMVGRSPNFDKIRFMNSGTEAVMAGMKAARAFTGRTKIAKVEGSYHGAYDYAEVSQAPTPENWGGADHPNAVPLAQGTPGGVLEDMVIIPFNEPEKAIAILNEQADDIACVLIDPIPHRIGMVPVCAEFVTALSRWTRANGALLMCDEVITFRSEVGGMQSRFDISPDLTSLGKMIGGGFPVGALAGREAIMAVFTDGRLPHSGTFSANPITMTAGRVAMELFDADAVKRLNTLGDYTAARLREVISIADVPASVTGSGSLYRIHLKAEAPKNYRDTHPSQAEKKAVNAFINSLYDNGIMMIHTGALTLSTPMTESHIDQLADAVLISLKSIRGLL</sequence>
<dbReference type="InterPro" id="IPR015422">
    <property type="entry name" value="PyrdxlP-dep_Trfase_small"/>
</dbReference>
<dbReference type="CDD" id="cd00610">
    <property type="entry name" value="OAT_like"/>
    <property type="match status" value="1"/>
</dbReference>
<name>A0A3B0R3G7_9ZZZZ</name>
<dbReference type="Gene3D" id="3.40.640.10">
    <property type="entry name" value="Type I PLP-dependent aspartate aminotransferase-like (Major domain)"/>
    <property type="match status" value="1"/>
</dbReference>
<dbReference type="InterPro" id="IPR005814">
    <property type="entry name" value="Aminotrans_3"/>
</dbReference>
<dbReference type="InterPro" id="IPR015424">
    <property type="entry name" value="PyrdxlP-dep_Trfase"/>
</dbReference>
<dbReference type="GO" id="GO:0042286">
    <property type="term" value="F:glutamate-1-semialdehyde 2,1-aminomutase activity"/>
    <property type="evidence" value="ECO:0007669"/>
    <property type="project" value="UniProtKB-EC"/>
</dbReference>
<proteinExistence type="predicted"/>
<dbReference type="SUPFAM" id="SSF53383">
    <property type="entry name" value="PLP-dependent transferases"/>
    <property type="match status" value="1"/>
</dbReference>
<keyword evidence="3" id="KW-0808">Transferase</keyword>
<evidence type="ECO:0000256" key="2">
    <source>
        <dbReference type="ARBA" id="ARBA00022898"/>
    </source>
</evidence>
<keyword evidence="3" id="KW-0413">Isomerase</keyword>
<dbReference type="EC" id="5.4.3.8" evidence="3"/>
<dbReference type="Gene3D" id="3.90.1150.10">
    <property type="entry name" value="Aspartate Aminotransferase, domain 1"/>
    <property type="match status" value="1"/>
</dbReference>
<organism evidence="3">
    <name type="scientific">hydrothermal vent metagenome</name>
    <dbReference type="NCBI Taxonomy" id="652676"/>
    <lineage>
        <taxon>unclassified sequences</taxon>
        <taxon>metagenomes</taxon>
        <taxon>ecological metagenomes</taxon>
    </lineage>
</organism>
<evidence type="ECO:0000256" key="1">
    <source>
        <dbReference type="ARBA" id="ARBA00001933"/>
    </source>
</evidence>
<evidence type="ECO:0000313" key="3">
    <source>
        <dbReference type="EMBL" id="VAV86849.1"/>
    </source>
</evidence>
<gene>
    <name evidence="3" type="ORF">MNBD_ALPHA02-1378</name>
</gene>
<dbReference type="PANTHER" id="PTHR43713:SF3">
    <property type="entry name" value="GLUTAMATE-1-SEMIALDEHYDE 2,1-AMINOMUTASE 1, CHLOROPLASTIC-RELATED"/>
    <property type="match status" value="1"/>
</dbReference>
<dbReference type="GO" id="GO:0030170">
    <property type="term" value="F:pyridoxal phosphate binding"/>
    <property type="evidence" value="ECO:0007669"/>
    <property type="project" value="InterPro"/>
</dbReference>
<comment type="cofactor">
    <cofactor evidence="1">
        <name>pyridoxal 5'-phosphate</name>
        <dbReference type="ChEBI" id="CHEBI:597326"/>
    </cofactor>
</comment>
<dbReference type="AlphaFoldDB" id="A0A3B0R3G7"/>
<dbReference type="InterPro" id="IPR015421">
    <property type="entry name" value="PyrdxlP-dep_Trfase_major"/>
</dbReference>